<dbReference type="Gene3D" id="3.10.20.30">
    <property type="match status" value="1"/>
</dbReference>
<comment type="caution">
    <text evidence="10">The sequence shown here is derived from an EMBL/GenBank/DDBJ whole genome shotgun (WGS) entry which is preliminary data.</text>
</comment>
<evidence type="ECO:0000256" key="4">
    <source>
        <dbReference type="ARBA" id="ARBA00022723"/>
    </source>
</evidence>
<evidence type="ECO:0000256" key="7">
    <source>
        <dbReference type="ARBA" id="ARBA00023014"/>
    </source>
</evidence>
<keyword evidence="4" id="KW-0479">Metal-binding</keyword>
<dbReference type="EMBL" id="JAHHHD010000002">
    <property type="protein sequence ID" value="MBW4657590.1"/>
    <property type="molecule type" value="Genomic_DNA"/>
</dbReference>
<dbReference type="InterPro" id="IPR036010">
    <property type="entry name" value="2Fe-2S_ferredoxin-like_sf"/>
</dbReference>
<comment type="similarity">
    <text evidence="1">Belongs to the 2Fe2S plant-type ferredoxin family.</text>
</comment>
<evidence type="ECO:0000256" key="8">
    <source>
        <dbReference type="ARBA" id="ARBA00034078"/>
    </source>
</evidence>
<dbReference type="SUPFAM" id="SSF54292">
    <property type="entry name" value="2Fe-2S ferredoxin-like"/>
    <property type="match status" value="1"/>
</dbReference>
<dbReference type="InterPro" id="IPR012675">
    <property type="entry name" value="Beta-grasp_dom_sf"/>
</dbReference>
<dbReference type="GO" id="GO:0009055">
    <property type="term" value="F:electron transfer activity"/>
    <property type="evidence" value="ECO:0007669"/>
    <property type="project" value="InterPro"/>
</dbReference>
<dbReference type="Pfam" id="PF00111">
    <property type="entry name" value="Fer2"/>
    <property type="match status" value="1"/>
</dbReference>
<keyword evidence="6" id="KW-0408">Iron</keyword>
<sequence length="122" mass="13799">MTRVFTVQIYDRQTNTRSTIQAPEDRYILTTAEAQGKPLPFACRNGACTTCAVRVISGEIHQPEAMGLSPKLREMGYALLCVSYARSDLQVETQDEDEVYELQFGRYFGRGKVRRGVVLDED</sequence>
<dbReference type="PANTHER" id="PTHR43112:SF10">
    <property type="entry name" value="FERREDOXIN C 2, CHLOROPLASTIC"/>
    <property type="match status" value="1"/>
</dbReference>
<reference evidence="10" key="2">
    <citation type="journal article" date="2022" name="Microbiol. Resour. Announc.">
        <title>Metagenome Sequencing to Explore Phylogenomics of Terrestrial Cyanobacteria.</title>
        <authorList>
            <person name="Ward R.D."/>
            <person name="Stajich J.E."/>
            <person name="Johansen J.R."/>
            <person name="Huntemann M."/>
            <person name="Clum A."/>
            <person name="Foster B."/>
            <person name="Foster B."/>
            <person name="Roux S."/>
            <person name="Palaniappan K."/>
            <person name="Varghese N."/>
            <person name="Mukherjee S."/>
            <person name="Reddy T.B.K."/>
            <person name="Daum C."/>
            <person name="Copeland A."/>
            <person name="Chen I.A."/>
            <person name="Ivanova N.N."/>
            <person name="Kyrpides N.C."/>
            <person name="Shapiro N."/>
            <person name="Eloe-Fadrosh E.A."/>
            <person name="Pietrasiak N."/>
        </authorList>
    </citation>
    <scope>NUCLEOTIDE SEQUENCE</scope>
    <source>
        <strain evidence="10">UHER 2000/2452</strain>
    </source>
</reference>
<accession>A0A951UKU5</accession>
<dbReference type="CDD" id="cd00207">
    <property type="entry name" value="fer2"/>
    <property type="match status" value="1"/>
</dbReference>
<evidence type="ECO:0000313" key="10">
    <source>
        <dbReference type="EMBL" id="MBW4657590.1"/>
    </source>
</evidence>
<gene>
    <name evidence="10" type="ORF">KME15_02860</name>
</gene>
<dbReference type="AlphaFoldDB" id="A0A951UKU5"/>
<reference evidence="10" key="1">
    <citation type="submission" date="2021-05" db="EMBL/GenBank/DDBJ databases">
        <authorList>
            <person name="Pietrasiak N."/>
            <person name="Ward R."/>
            <person name="Stajich J.E."/>
            <person name="Kurbessoian T."/>
        </authorList>
    </citation>
    <scope>NUCLEOTIDE SEQUENCE</scope>
    <source>
        <strain evidence="10">UHER 2000/2452</strain>
    </source>
</reference>
<dbReference type="GO" id="GO:0051537">
    <property type="term" value="F:2 iron, 2 sulfur cluster binding"/>
    <property type="evidence" value="ECO:0007669"/>
    <property type="project" value="UniProtKB-KW"/>
</dbReference>
<keyword evidence="7" id="KW-0411">Iron-sulfur</keyword>
<evidence type="ECO:0000256" key="3">
    <source>
        <dbReference type="ARBA" id="ARBA00022714"/>
    </source>
</evidence>
<evidence type="ECO:0000256" key="5">
    <source>
        <dbReference type="ARBA" id="ARBA00022982"/>
    </source>
</evidence>
<dbReference type="GO" id="GO:0046872">
    <property type="term" value="F:metal ion binding"/>
    <property type="evidence" value="ECO:0007669"/>
    <property type="project" value="UniProtKB-KW"/>
</dbReference>
<evidence type="ECO:0000256" key="2">
    <source>
        <dbReference type="ARBA" id="ARBA00022448"/>
    </source>
</evidence>
<evidence type="ECO:0000256" key="1">
    <source>
        <dbReference type="ARBA" id="ARBA00007874"/>
    </source>
</evidence>
<feature type="domain" description="2Fe-2S ferredoxin-type" evidence="9">
    <location>
        <begin position="5"/>
        <end position="97"/>
    </location>
</feature>
<dbReference type="Proteomes" id="UP000757435">
    <property type="component" value="Unassembled WGS sequence"/>
</dbReference>
<organism evidence="10 11">
    <name type="scientific">Drouetiella hepatica Uher 2000/2452</name>
    <dbReference type="NCBI Taxonomy" id="904376"/>
    <lineage>
        <taxon>Bacteria</taxon>
        <taxon>Bacillati</taxon>
        <taxon>Cyanobacteriota</taxon>
        <taxon>Cyanophyceae</taxon>
        <taxon>Oculatellales</taxon>
        <taxon>Oculatellaceae</taxon>
        <taxon>Drouetiella</taxon>
    </lineage>
</organism>
<name>A0A951UKU5_9CYAN</name>
<keyword evidence="3" id="KW-0001">2Fe-2S</keyword>
<evidence type="ECO:0000313" key="11">
    <source>
        <dbReference type="Proteomes" id="UP000757435"/>
    </source>
</evidence>
<dbReference type="PROSITE" id="PS51085">
    <property type="entry name" value="2FE2S_FER_2"/>
    <property type="match status" value="1"/>
</dbReference>
<proteinExistence type="inferred from homology"/>
<dbReference type="PROSITE" id="PS00197">
    <property type="entry name" value="2FE2S_FER_1"/>
    <property type="match status" value="1"/>
</dbReference>
<dbReference type="InterPro" id="IPR010241">
    <property type="entry name" value="Fd_pln"/>
</dbReference>
<dbReference type="GO" id="GO:0022900">
    <property type="term" value="P:electron transport chain"/>
    <property type="evidence" value="ECO:0007669"/>
    <property type="project" value="InterPro"/>
</dbReference>
<dbReference type="InterPro" id="IPR006058">
    <property type="entry name" value="2Fe2S_fd_BS"/>
</dbReference>
<keyword evidence="5" id="KW-0249">Electron transport</keyword>
<evidence type="ECO:0000259" key="9">
    <source>
        <dbReference type="PROSITE" id="PS51085"/>
    </source>
</evidence>
<protein>
    <submittedName>
        <fullName evidence="10">2Fe-2S iron-sulfur cluster binding domain-containing protein</fullName>
    </submittedName>
</protein>
<keyword evidence="2" id="KW-0813">Transport</keyword>
<comment type="cofactor">
    <cofactor evidence="8">
        <name>[2Fe-2S] cluster</name>
        <dbReference type="ChEBI" id="CHEBI:190135"/>
    </cofactor>
</comment>
<dbReference type="NCBIfam" id="TIGR02008">
    <property type="entry name" value="fdx_plant"/>
    <property type="match status" value="1"/>
</dbReference>
<evidence type="ECO:0000256" key="6">
    <source>
        <dbReference type="ARBA" id="ARBA00023004"/>
    </source>
</evidence>
<dbReference type="InterPro" id="IPR001041">
    <property type="entry name" value="2Fe-2S_ferredoxin-type"/>
</dbReference>
<dbReference type="PANTHER" id="PTHR43112">
    <property type="entry name" value="FERREDOXIN"/>
    <property type="match status" value="1"/>
</dbReference>